<dbReference type="VEuPathDB" id="VectorBase:HLOH_047156"/>
<accession>A0A9J6FF28</accession>
<dbReference type="EMBL" id="JABSTR010000001">
    <property type="protein sequence ID" value="KAH9361001.1"/>
    <property type="molecule type" value="Genomic_DNA"/>
</dbReference>
<keyword evidence="2" id="KW-1185">Reference proteome</keyword>
<organism evidence="1 2">
    <name type="scientific">Haemaphysalis longicornis</name>
    <name type="common">Bush tick</name>
    <dbReference type="NCBI Taxonomy" id="44386"/>
    <lineage>
        <taxon>Eukaryota</taxon>
        <taxon>Metazoa</taxon>
        <taxon>Ecdysozoa</taxon>
        <taxon>Arthropoda</taxon>
        <taxon>Chelicerata</taxon>
        <taxon>Arachnida</taxon>
        <taxon>Acari</taxon>
        <taxon>Parasitiformes</taxon>
        <taxon>Ixodida</taxon>
        <taxon>Ixodoidea</taxon>
        <taxon>Ixodidae</taxon>
        <taxon>Haemaphysalinae</taxon>
        <taxon>Haemaphysalis</taxon>
    </lineage>
</organism>
<comment type="caution">
    <text evidence="1">The sequence shown here is derived from an EMBL/GenBank/DDBJ whole genome shotgun (WGS) entry which is preliminary data.</text>
</comment>
<reference evidence="1 2" key="1">
    <citation type="journal article" date="2020" name="Cell">
        <title>Large-Scale Comparative Analyses of Tick Genomes Elucidate Their Genetic Diversity and Vector Capacities.</title>
        <authorList>
            <consortium name="Tick Genome and Microbiome Consortium (TIGMIC)"/>
            <person name="Jia N."/>
            <person name="Wang J."/>
            <person name="Shi W."/>
            <person name="Du L."/>
            <person name="Sun Y."/>
            <person name="Zhan W."/>
            <person name="Jiang J.F."/>
            <person name="Wang Q."/>
            <person name="Zhang B."/>
            <person name="Ji P."/>
            <person name="Bell-Sakyi L."/>
            <person name="Cui X.M."/>
            <person name="Yuan T.T."/>
            <person name="Jiang B.G."/>
            <person name="Yang W.F."/>
            <person name="Lam T.T."/>
            <person name="Chang Q.C."/>
            <person name="Ding S.J."/>
            <person name="Wang X.J."/>
            <person name="Zhu J.G."/>
            <person name="Ruan X.D."/>
            <person name="Zhao L."/>
            <person name="Wei J.T."/>
            <person name="Ye R.Z."/>
            <person name="Que T.C."/>
            <person name="Du C.H."/>
            <person name="Zhou Y.H."/>
            <person name="Cheng J.X."/>
            <person name="Dai P.F."/>
            <person name="Guo W.B."/>
            <person name="Han X.H."/>
            <person name="Huang E.J."/>
            <person name="Li L.F."/>
            <person name="Wei W."/>
            <person name="Gao Y.C."/>
            <person name="Liu J.Z."/>
            <person name="Shao H.Z."/>
            <person name="Wang X."/>
            <person name="Wang C.C."/>
            <person name="Yang T.C."/>
            <person name="Huo Q.B."/>
            <person name="Li W."/>
            <person name="Chen H.Y."/>
            <person name="Chen S.E."/>
            <person name="Zhou L.G."/>
            <person name="Ni X.B."/>
            <person name="Tian J.H."/>
            <person name="Sheng Y."/>
            <person name="Liu T."/>
            <person name="Pan Y.S."/>
            <person name="Xia L.Y."/>
            <person name="Li J."/>
            <person name="Zhao F."/>
            <person name="Cao W.C."/>
        </authorList>
    </citation>
    <scope>NUCLEOTIDE SEQUENCE [LARGE SCALE GENOMIC DNA]</scope>
    <source>
        <strain evidence="1">HaeL-2018</strain>
    </source>
</reference>
<protein>
    <submittedName>
        <fullName evidence="1">Uncharacterized protein</fullName>
    </submittedName>
</protein>
<evidence type="ECO:0000313" key="1">
    <source>
        <dbReference type="EMBL" id="KAH9361001.1"/>
    </source>
</evidence>
<name>A0A9J6FF28_HAELO</name>
<sequence length="148" mass="16772">MLEQLGDTLKPLLDVTELLGGDKYVTWSVLIPPLKLLKNAIKTNGCDPAFICRFKAILVDSAEERLLAWPHYSDYEVATSLDSRFKSLACIGRDRRGHMWERLSQLATKLSATPTEIPLAESESTILWPKVKSNAHLARCRYTSLWQK</sequence>
<gene>
    <name evidence="1" type="ORF">HPB48_019603</name>
</gene>
<dbReference type="AlphaFoldDB" id="A0A9J6FF28"/>
<evidence type="ECO:0000313" key="2">
    <source>
        <dbReference type="Proteomes" id="UP000821853"/>
    </source>
</evidence>
<dbReference type="OrthoDB" id="6504062at2759"/>
<dbReference type="Proteomes" id="UP000821853">
    <property type="component" value="Chromosome 1"/>
</dbReference>
<proteinExistence type="predicted"/>